<keyword evidence="1" id="KW-1133">Transmembrane helix</keyword>
<accession>A0A6A4X9N2</accession>
<comment type="caution">
    <text evidence="2">The sequence shown here is derived from an EMBL/GenBank/DDBJ whole genome shotgun (WGS) entry which is preliminary data.</text>
</comment>
<reference evidence="2 3" key="1">
    <citation type="submission" date="2019-07" db="EMBL/GenBank/DDBJ databases">
        <title>Draft genome assembly of a fouling barnacle, Amphibalanus amphitrite (Darwin, 1854): The first reference genome for Thecostraca.</title>
        <authorList>
            <person name="Kim W."/>
        </authorList>
    </citation>
    <scope>NUCLEOTIDE SEQUENCE [LARGE SCALE GENOMIC DNA]</scope>
    <source>
        <strain evidence="2">SNU_AA5</strain>
        <tissue evidence="2">Soma without cirri and trophi</tissue>
    </source>
</reference>
<dbReference type="InterPro" id="IPR005312">
    <property type="entry name" value="DUF1759"/>
</dbReference>
<proteinExistence type="predicted"/>
<evidence type="ECO:0000313" key="2">
    <source>
        <dbReference type="EMBL" id="KAF0312694.1"/>
    </source>
</evidence>
<organism evidence="2 3">
    <name type="scientific">Amphibalanus amphitrite</name>
    <name type="common">Striped barnacle</name>
    <name type="synonym">Balanus amphitrite</name>
    <dbReference type="NCBI Taxonomy" id="1232801"/>
    <lineage>
        <taxon>Eukaryota</taxon>
        <taxon>Metazoa</taxon>
        <taxon>Ecdysozoa</taxon>
        <taxon>Arthropoda</taxon>
        <taxon>Crustacea</taxon>
        <taxon>Multicrustacea</taxon>
        <taxon>Cirripedia</taxon>
        <taxon>Thoracica</taxon>
        <taxon>Thoracicalcarea</taxon>
        <taxon>Balanomorpha</taxon>
        <taxon>Balanoidea</taxon>
        <taxon>Balanidae</taxon>
        <taxon>Amphibalaninae</taxon>
        <taxon>Amphibalanus</taxon>
    </lineage>
</organism>
<keyword evidence="1" id="KW-0472">Membrane</keyword>
<dbReference type="Pfam" id="PF03564">
    <property type="entry name" value="DUF1759"/>
    <property type="match status" value="1"/>
</dbReference>
<feature type="transmembrane region" description="Helical" evidence="1">
    <location>
        <begin position="225"/>
        <end position="248"/>
    </location>
</feature>
<dbReference type="PANTHER" id="PTHR47331">
    <property type="entry name" value="PHD-TYPE DOMAIN-CONTAINING PROTEIN"/>
    <property type="match status" value="1"/>
</dbReference>
<keyword evidence="1" id="KW-0812">Transmembrane</keyword>
<dbReference type="Proteomes" id="UP000440578">
    <property type="component" value="Unassembled WGS sequence"/>
</dbReference>
<gene>
    <name evidence="2" type="ORF">FJT64_016584</name>
</gene>
<name>A0A6A4X9N2_AMPAM</name>
<keyword evidence="3" id="KW-1185">Reference proteome</keyword>
<dbReference type="PANTHER" id="PTHR47331:SF5">
    <property type="entry name" value="RIBONUCLEASE H"/>
    <property type="match status" value="1"/>
</dbReference>
<evidence type="ECO:0000313" key="3">
    <source>
        <dbReference type="Proteomes" id="UP000440578"/>
    </source>
</evidence>
<sequence length="295" mass="31854">MTVSRKKTETDKEQTKQDVEVSVKGIKQPELPVFEGVIAKFEDWEVVFDAFIGTSRIDPKLKMLYLKNSLSGEALKLVEGYKPSEMGYAKAREALTDKYGGKTRRIRHGLNDIRQFSNIAEGDTRRLEQYADKDYIERGHAETNALNDFVDLVLIEGDRSRNRLLWKTGIFTALYPGRDGVPVPEGIYQVTVAITVSVGYLFVLLSHGGPLSAGGTAGCRAAAAITHLAFSVALAAVLLLALALPGLLGGAAGRFPGRHAWAVPLLAAGPQTAVVMLLIAAAVDSRGYVDAAPQT</sequence>
<evidence type="ECO:0000256" key="1">
    <source>
        <dbReference type="SAM" id="Phobius"/>
    </source>
</evidence>
<dbReference type="AlphaFoldDB" id="A0A6A4X9N2"/>
<dbReference type="EMBL" id="VIIS01000141">
    <property type="protein sequence ID" value="KAF0312694.1"/>
    <property type="molecule type" value="Genomic_DNA"/>
</dbReference>
<feature type="transmembrane region" description="Helical" evidence="1">
    <location>
        <begin position="260"/>
        <end position="283"/>
    </location>
</feature>
<protein>
    <submittedName>
        <fullName evidence="2">Uncharacterized protein</fullName>
    </submittedName>
</protein>